<name>A0A2I1HR17_9GLOM</name>
<organism evidence="1 2">
    <name type="scientific">Rhizophagus irregularis</name>
    <dbReference type="NCBI Taxonomy" id="588596"/>
    <lineage>
        <taxon>Eukaryota</taxon>
        <taxon>Fungi</taxon>
        <taxon>Fungi incertae sedis</taxon>
        <taxon>Mucoromycota</taxon>
        <taxon>Glomeromycotina</taxon>
        <taxon>Glomeromycetes</taxon>
        <taxon>Glomerales</taxon>
        <taxon>Glomeraceae</taxon>
        <taxon>Rhizophagus</taxon>
    </lineage>
</organism>
<feature type="non-terminal residue" evidence="1">
    <location>
        <position position="1"/>
    </location>
</feature>
<dbReference type="Proteomes" id="UP000234323">
    <property type="component" value="Unassembled WGS sequence"/>
</dbReference>
<accession>A0A2I1HR17</accession>
<evidence type="ECO:0000313" key="1">
    <source>
        <dbReference type="EMBL" id="PKY61344.1"/>
    </source>
</evidence>
<evidence type="ECO:0000313" key="2">
    <source>
        <dbReference type="Proteomes" id="UP000234323"/>
    </source>
</evidence>
<protein>
    <submittedName>
        <fullName evidence="1">Uncharacterized protein</fullName>
    </submittedName>
</protein>
<reference evidence="1 2" key="1">
    <citation type="submission" date="2015-10" db="EMBL/GenBank/DDBJ databases">
        <title>Genome analyses suggest a sexual origin of heterokaryosis in a supposedly ancient asexual fungus.</title>
        <authorList>
            <person name="Ropars J."/>
            <person name="Sedzielewska K."/>
            <person name="Noel J."/>
            <person name="Charron P."/>
            <person name="Farinelli L."/>
            <person name="Marton T."/>
            <person name="Kruger M."/>
            <person name="Pelin A."/>
            <person name="Brachmann A."/>
            <person name="Corradi N."/>
        </authorList>
    </citation>
    <scope>NUCLEOTIDE SEQUENCE [LARGE SCALE GENOMIC DNA]</scope>
    <source>
        <strain evidence="1 2">A4</strain>
    </source>
</reference>
<dbReference type="AlphaFoldDB" id="A0A2I1HR17"/>
<comment type="caution">
    <text evidence="1">The sequence shown here is derived from an EMBL/GenBank/DDBJ whole genome shotgun (WGS) entry which is preliminary data.</text>
</comment>
<dbReference type="EMBL" id="LLXI01005228">
    <property type="protein sequence ID" value="PKY61344.1"/>
    <property type="molecule type" value="Genomic_DNA"/>
</dbReference>
<keyword evidence="2" id="KW-1185">Reference proteome</keyword>
<gene>
    <name evidence="1" type="ORF">RhiirA4_486187</name>
</gene>
<sequence>DNHKKYGDMFEVWVGSKRTVILYHPSLNSQTKFFPRGAVKHVKFNGLHHGNELEKLLCNQ</sequence>
<proteinExistence type="predicted"/>